<reference evidence="1" key="1">
    <citation type="journal article" date="2020" name="Nature">
        <title>Giant virus diversity and host interactions through global metagenomics.</title>
        <authorList>
            <person name="Schulz F."/>
            <person name="Roux S."/>
            <person name="Paez-Espino D."/>
            <person name="Jungbluth S."/>
            <person name="Walsh D.A."/>
            <person name="Denef V.J."/>
            <person name="McMahon K.D."/>
            <person name="Konstantinidis K.T."/>
            <person name="Eloe-Fadrosh E.A."/>
            <person name="Kyrpides N.C."/>
            <person name="Woyke T."/>
        </authorList>
    </citation>
    <scope>NUCLEOTIDE SEQUENCE</scope>
    <source>
        <strain evidence="1">GVMAG-M-3300023174-57</strain>
    </source>
</reference>
<protein>
    <submittedName>
        <fullName evidence="1">Uncharacterized protein</fullName>
    </submittedName>
</protein>
<organism evidence="1">
    <name type="scientific">viral metagenome</name>
    <dbReference type="NCBI Taxonomy" id="1070528"/>
    <lineage>
        <taxon>unclassified sequences</taxon>
        <taxon>metagenomes</taxon>
        <taxon>organismal metagenomes</taxon>
    </lineage>
</organism>
<evidence type="ECO:0000313" key="1">
    <source>
        <dbReference type="EMBL" id="QHT19411.1"/>
    </source>
</evidence>
<name>A0A6C0DSB2_9ZZZZ</name>
<proteinExistence type="predicted"/>
<dbReference type="EMBL" id="MN739665">
    <property type="protein sequence ID" value="QHT19411.1"/>
    <property type="molecule type" value="Genomic_DNA"/>
</dbReference>
<sequence>MHGGHLGTDDFSTYFDISGDAGHSVFSIYRVMSGIAGQGGTVDFSTYLVASGTGHGARAGQLSGSPVGGETL</sequence>
<accession>A0A6C0DSB2</accession>
<dbReference type="AlphaFoldDB" id="A0A6C0DSB2"/>